<evidence type="ECO:0000313" key="2">
    <source>
        <dbReference type="Proteomes" id="UP000201202"/>
    </source>
</evidence>
<dbReference type="GeneID" id="29126878"/>
<organism evidence="1 2">
    <name type="scientific">Gordonia phage Vivi2</name>
    <dbReference type="NCBI Taxonomy" id="1821564"/>
    <lineage>
        <taxon>Viruses</taxon>
        <taxon>Duplodnaviria</taxon>
        <taxon>Heunggongvirae</taxon>
        <taxon>Uroviricota</taxon>
        <taxon>Caudoviricetes</taxon>
        <taxon>Stackebrandtviridae</taxon>
        <taxon>Schenleyvirinae</taxon>
        <taxon>Vividuovirus</taxon>
        <taxon>Vividuovirus vivi2</taxon>
    </lineage>
</organism>
<protein>
    <submittedName>
        <fullName evidence="1">Uncharacterized protein</fullName>
    </submittedName>
</protein>
<sequence length="62" mass="7085">MTDFAVARRTDVTQQIIDRPATIEQLRECVAKLRAEQDPGDPARIVGLMRRPRSPIWELAEP</sequence>
<gene>
    <name evidence="1" type="primary">69</name>
    <name evidence="1" type="ORF">SEA_VIVI2_69</name>
</gene>
<dbReference type="RefSeq" id="YP_009301993.1">
    <property type="nucleotide sequence ID" value="NC_031239.1"/>
</dbReference>
<name>A0A142K9W8_9CAUD</name>
<proteinExistence type="predicted"/>
<dbReference type="Proteomes" id="UP000201202">
    <property type="component" value="Segment"/>
</dbReference>
<evidence type="ECO:0000313" key="1">
    <source>
        <dbReference type="EMBL" id="AMS02901.1"/>
    </source>
</evidence>
<dbReference type="KEGG" id="vg:29126878"/>
<accession>A0A142K9W8</accession>
<dbReference type="EMBL" id="KU963250">
    <property type="protein sequence ID" value="AMS02901.1"/>
    <property type="molecule type" value="Genomic_DNA"/>
</dbReference>
<dbReference type="OrthoDB" id="23899at10239"/>
<keyword evidence="2" id="KW-1185">Reference proteome</keyword>
<reference evidence="1 2" key="1">
    <citation type="submission" date="2016-03" db="EMBL/GenBank/DDBJ databases">
        <authorList>
            <person name="Arora C."/>
            <person name="Burnet G."/>
            <person name="Bortz M."/>
            <person name="Conover D.H."/>
            <person name="Ghobrial J.A."/>
            <person name="Mezghani N.A."/>
            <person name="Thompson P.K."/>
            <person name="Ulbrich M.C."/>
            <person name="Furbee E.C."/>
            <person name="Grubb S.R."/>
            <person name="Warner M.H."/>
            <person name="Montgomery M.T."/>
            <person name="Garlena R.A."/>
            <person name="Russell D.A."/>
            <person name="Pope W.H."/>
            <person name="Jacobs-Sera D."/>
            <person name="Hendrix R.W."/>
            <person name="Hatfull G.F."/>
        </authorList>
    </citation>
    <scope>NUCLEOTIDE SEQUENCE [LARGE SCALE GENOMIC DNA]</scope>
</reference>